<keyword evidence="3" id="KW-1185">Reference proteome</keyword>
<feature type="chain" id="PRO_5039931268" description="Secreted protein" evidence="1">
    <location>
        <begin position="18"/>
        <end position="81"/>
    </location>
</feature>
<reference evidence="2" key="2">
    <citation type="submission" date="2020-06" db="EMBL/GenBank/DDBJ databases">
        <title>Helianthus annuus Genome sequencing and assembly Release 2.</title>
        <authorList>
            <person name="Gouzy J."/>
            <person name="Langlade N."/>
            <person name="Munos S."/>
        </authorList>
    </citation>
    <scope>NUCLEOTIDE SEQUENCE</scope>
    <source>
        <tissue evidence="2">Leaves</tissue>
    </source>
</reference>
<reference evidence="2" key="1">
    <citation type="journal article" date="2017" name="Nature">
        <title>The sunflower genome provides insights into oil metabolism, flowering and Asterid evolution.</title>
        <authorList>
            <person name="Badouin H."/>
            <person name="Gouzy J."/>
            <person name="Grassa C.J."/>
            <person name="Murat F."/>
            <person name="Staton S.E."/>
            <person name="Cottret L."/>
            <person name="Lelandais-Briere C."/>
            <person name="Owens G.L."/>
            <person name="Carrere S."/>
            <person name="Mayjonade B."/>
            <person name="Legrand L."/>
            <person name="Gill N."/>
            <person name="Kane N.C."/>
            <person name="Bowers J.E."/>
            <person name="Hubner S."/>
            <person name="Bellec A."/>
            <person name="Berard A."/>
            <person name="Berges H."/>
            <person name="Blanchet N."/>
            <person name="Boniface M.C."/>
            <person name="Brunel D."/>
            <person name="Catrice O."/>
            <person name="Chaidir N."/>
            <person name="Claudel C."/>
            <person name="Donnadieu C."/>
            <person name="Faraut T."/>
            <person name="Fievet G."/>
            <person name="Helmstetter N."/>
            <person name="King M."/>
            <person name="Knapp S.J."/>
            <person name="Lai Z."/>
            <person name="Le Paslier M.C."/>
            <person name="Lippi Y."/>
            <person name="Lorenzon L."/>
            <person name="Mandel J.R."/>
            <person name="Marage G."/>
            <person name="Marchand G."/>
            <person name="Marquand E."/>
            <person name="Bret-Mestries E."/>
            <person name="Morien E."/>
            <person name="Nambeesan S."/>
            <person name="Nguyen T."/>
            <person name="Pegot-Espagnet P."/>
            <person name="Pouilly N."/>
            <person name="Raftis F."/>
            <person name="Sallet E."/>
            <person name="Schiex T."/>
            <person name="Thomas J."/>
            <person name="Vandecasteele C."/>
            <person name="Vares D."/>
            <person name="Vear F."/>
            <person name="Vautrin S."/>
            <person name="Crespi M."/>
            <person name="Mangin B."/>
            <person name="Burke J.M."/>
            <person name="Salse J."/>
            <person name="Munos S."/>
            <person name="Vincourt P."/>
            <person name="Rieseberg L.H."/>
            <person name="Langlade N.B."/>
        </authorList>
    </citation>
    <scope>NUCLEOTIDE SEQUENCE</scope>
    <source>
        <tissue evidence="2">Leaves</tissue>
    </source>
</reference>
<accession>A0A9K3JL78</accession>
<dbReference type="Proteomes" id="UP000215914">
    <property type="component" value="Unassembled WGS sequence"/>
</dbReference>
<evidence type="ECO:0008006" key="4">
    <source>
        <dbReference type="Google" id="ProtNLM"/>
    </source>
</evidence>
<sequence>MLLWAAFLMSRPCFLLGSSCLPLGSSWLGLHLLKRSSCCCCLHSCIICSLTNHLCCRYLMSKVGITIFVKAFCSRFLGSFS</sequence>
<dbReference type="Gramene" id="mRNA:HanXRQr2_Chr02g0056191">
    <property type="protein sequence ID" value="mRNA:HanXRQr2_Chr02g0056191"/>
    <property type="gene ID" value="HanXRQr2_Chr02g0056191"/>
</dbReference>
<feature type="signal peptide" evidence="1">
    <location>
        <begin position="1"/>
        <end position="17"/>
    </location>
</feature>
<proteinExistence type="predicted"/>
<dbReference type="AlphaFoldDB" id="A0A9K3JL78"/>
<evidence type="ECO:0000256" key="1">
    <source>
        <dbReference type="SAM" id="SignalP"/>
    </source>
</evidence>
<comment type="caution">
    <text evidence="2">The sequence shown here is derived from an EMBL/GenBank/DDBJ whole genome shotgun (WGS) entry which is preliminary data.</text>
</comment>
<organism evidence="2 3">
    <name type="scientific">Helianthus annuus</name>
    <name type="common">Common sunflower</name>
    <dbReference type="NCBI Taxonomy" id="4232"/>
    <lineage>
        <taxon>Eukaryota</taxon>
        <taxon>Viridiplantae</taxon>
        <taxon>Streptophyta</taxon>
        <taxon>Embryophyta</taxon>
        <taxon>Tracheophyta</taxon>
        <taxon>Spermatophyta</taxon>
        <taxon>Magnoliopsida</taxon>
        <taxon>eudicotyledons</taxon>
        <taxon>Gunneridae</taxon>
        <taxon>Pentapetalae</taxon>
        <taxon>asterids</taxon>
        <taxon>campanulids</taxon>
        <taxon>Asterales</taxon>
        <taxon>Asteraceae</taxon>
        <taxon>Asteroideae</taxon>
        <taxon>Heliantheae alliance</taxon>
        <taxon>Heliantheae</taxon>
        <taxon>Helianthus</taxon>
    </lineage>
</organism>
<protein>
    <recommendedName>
        <fullName evidence="4">Secreted protein</fullName>
    </recommendedName>
</protein>
<evidence type="ECO:0000313" key="2">
    <source>
        <dbReference type="EMBL" id="KAF5817706.1"/>
    </source>
</evidence>
<dbReference type="EMBL" id="MNCJ02000317">
    <property type="protein sequence ID" value="KAF5817706.1"/>
    <property type="molecule type" value="Genomic_DNA"/>
</dbReference>
<keyword evidence="1" id="KW-0732">Signal</keyword>
<name>A0A9K3JL78_HELAN</name>
<gene>
    <name evidence="2" type="ORF">HanXRQr2_Chr02g0056191</name>
</gene>
<evidence type="ECO:0000313" key="3">
    <source>
        <dbReference type="Proteomes" id="UP000215914"/>
    </source>
</evidence>